<dbReference type="PANTHER" id="PTHR40465">
    <property type="entry name" value="CHROMOSOME 1, WHOLE GENOME SHOTGUN SEQUENCE"/>
    <property type="match status" value="1"/>
</dbReference>
<dbReference type="Proteomes" id="UP000807469">
    <property type="component" value="Unassembled WGS sequence"/>
</dbReference>
<feature type="transmembrane region" description="Helical" evidence="1">
    <location>
        <begin position="123"/>
        <end position="143"/>
    </location>
</feature>
<organism evidence="2 3">
    <name type="scientific">Pholiota conissans</name>
    <dbReference type="NCBI Taxonomy" id="109636"/>
    <lineage>
        <taxon>Eukaryota</taxon>
        <taxon>Fungi</taxon>
        <taxon>Dikarya</taxon>
        <taxon>Basidiomycota</taxon>
        <taxon>Agaricomycotina</taxon>
        <taxon>Agaricomycetes</taxon>
        <taxon>Agaricomycetidae</taxon>
        <taxon>Agaricales</taxon>
        <taxon>Agaricineae</taxon>
        <taxon>Strophariaceae</taxon>
        <taxon>Pholiota</taxon>
    </lineage>
</organism>
<gene>
    <name evidence="2" type="ORF">BDN70DRAFT_962606</name>
</gene>
<comment type="caution">
    <text evidence="2">The sequence shown here is derived from an EMBL/GenBank/DDBJ whole genome shotgun (WGS) entry which is preliminary data.</text>
</comment>
<evidence type="ECO:0000313" key="3">
    <source>
        <dbReference type="Proteomes" id="UP000807469"/>
    </source>
</evidence>
<feature type="transmembrane region" description="Helical" evidence="1">
    <location>
        <begin position="93"/>
        <end position="111"/>
    </location>
</feature>
<keyword evidence="1" id="KW-0472">Membrane</keyword>
<proteinExistence type="predicted"/>
<reference evidence="2" key="1">
    <citation type="submission" date="2020-11" db="EMBL/GenBank/DDBJ databases">
        <authorList>
            <consortium name="DOE Joint Genome Institute"/>
            <person name="Ahrendt S."/>
            <person name="Riley R."/>
            <person name="Andreopoulos W."/>
            <person name="Labutti K."/>
            <person name="Pangilinan J."/>
            <person name="Ruiz-Duenas F.J."/>
            <person name="Barrasa J.M."/>
            <person name="Sanchez-Garcia M."/>
            <person name="Camarero S."/>
            <person name="Miyauchi S."/>
            <person name="Serrano A."/>
            <person name="Linde D."/>
            <person name="Babiker R."/>
            <person name="Drula E."/>
            <person name="Ayuso-Fernandez I."/>
            <person name="Pacheco R."/>
            <person name="Padilla G."/>
            <person name="Ferreira P."/>
            <person name="Barriuso J."/>
            <person name="Kellner H."/>
            <person name="Castanera R."/>
            <person name="Alfaro M."/>
            <person name="Ramirez L."/>
            <person name="Pisabarro A.G."/>
            <person name="Kuo A."/>
            <person name="Tritt A."/>
            <person name="Lipzen A."/>
            <person name="He G."/>
            <person name="Yan M."/>
            <person name="Ng V."/>
            <person name="Cullen D."/>
            <person name="Martin F."/>
            <person name="Rosso M.-N."/>
            <person name="Henrissat B."/>
            <person name="Hibbett D."/>
            <person name="Martinez A.T."/>
            <person name="Grigoriev I.V."/>
        </authorList>
    </citation>
    <scope>NUCLEOTIDE SEQUENCE</scope>
    <source>
        <strain evidence="2">CIRM-BRFM 674</strain>
    </source>
</reference>
<accession>A0A9P5ZAH3</accession>
<dbReference type="EMBL" id="MU155156">
    <property type="protein sequence ID" value="KAF9483260.1"/>
    <property type="molecule type" value="Genomic_DNA"/>
</dbReference>
<keyword evidence="3" id="KW-1185">Reference proteome</keyword>
<keyword evidence="1" id="KW-0812">Transmembrane</keyword>
<sequence length="174" mass="19510">MSLNASTVVDIVQIVSPTFIGILFTWGFFGILSIQVYQYFQSYPDDKPALKALVGGIYILEASQMCMLSQTAWKLFVSGFGDLEKFNEIGTTWLSVCCIGGLTGFVVQWFYAYRLFVLTRNRIISGCIVLVCISLLASIHAMITSSSDFAHFTGRSHRYRHQFTPCQVIYKTPG</sequence>
<feature type="transmembrane region" description="Helical" evidence="1">
    <location>
        <begin position="20"/>
        <end position="40"/>
    </location>
</feature>
<dbReference type="OrthoDB" id="3053835at2759"/>
<evidence type="ECO:0000256" key="1">
    <source>
        <dbReference type="SAM" id="Phobius"/>
    </source>
</evidence>
<dbReference type="AlphaFoldDB" id="A0A9P5ZAH3"/>
<evidence type="ECO:0000313" key="2">
    <source>
        <dbReference type="EMBL" id="KAF9483260.1"/>
    </source>
</evidence>
<protein>
    <submittedName>
        <fullName evidence="2">Uncharacterized protein</fullName>
    </submittedName>
</protein>
<keyword evidence="1" id="KW-1133">Transmembrane helix</keyword>
<name>A0A9P5ZAH3_9AGAR</name>
<dbReference type="PANTHER" id="PTHR40465:SF1">
    <property type="entry name" value="DUF6534 DOMAIN-CONTAINING PROTEIN"/>
    <property type="match status" value="1"/>
</dbReference>